<dbReference type="EMBL" id="BTCM01000004">
    <property type="protein sequence ID" value="GMK57795.1"/>
    <property type="molecule type" value="Genomic_DNA"/>
</dbReference>
<evidence type="ECO:0000313" key="3">
    <source>
        <dbReference type="Proteomes" id="UP001222932"/>
    </source>
</evidence>
<reference evidence="2" key="1">
    <citation type="journal article" date="2023" name="BMC Genomics">
        <title>Chromosome-level genome assemblies of Cutaneotrichosporon spp. (Trichosporonales, Basidiomycota) reveal imbalanced evolution between nucleotide sequences and chromosome synteny.</title>
        <authorList>
            <person name="Kobayashi Y."/>
            <person name="Kayamori A."/>
            <person name="Aoki K."/>
            <person name="Shiwa Y."/>
            <person name="Matsutani M."/>
            <person name="Fujita N."/>
            <person name="Sugita T."/>
            <person name="Iwasaki W."/>
            <person name="Tanaka N."/>
            <person name="Takashima M."/>
        </authorList>
    </citation>
    <scope>NUCLEOTIDE SEQUENCE</scope>
    <source>
        <strain evidence="2">HIS016</strain>
    </source>
</reference>
<dbReference type="PANTHER" id="PTHR38696:SF1">
    <property type="entry name" value="MEDIATOR OF RNA POLYMERASE II TRANSCRIPTION SUBUNIT 13"/>
    <property type="match status" value="1"/>
</dbReference>
<feature type="region of interest" description="Disordered" evidence="1">
    <location>
        <begin position="1"/>
        <end position="42"/>
    </location>
</feature>
<evidence type="ECO:0000256" key="1">
    <source>
        <dbReference type="SAM" id="MobiDB-lite"/>
    </source>
</evidence>
<keyword evidence="3" id="KW-1185">Reference proteome</keyword>
<protein>
    <submittedName>
        <fullName evidence="2">Uncharacterized protein</fullName>
    </submittedName>
</protein>
<accession>A0AAD3TVR9</accession>
<gene>
    <name evidence="2" type="ORF">CspeluHIS016_0406290</name>
</gene>
<dbReference type="Proteomes" id="UP001222932">
    <property type="component" value="Unassembled WGS sequence"/>
</dbReference>
<dbReference type="PANTHER" id="PTHR38696">
    <property type="entry name" value="MEDIATOR OF RNA POLYMERASE II TRANSCRIPTION SUBUNIT 13"/>
    <property type="match status" value="1"/>
</dbReference>
<dbReference type="AlphaFoldDB" id="A0AAD3TVR9"/>
<feature type="compositionally biased region" description="Polar residues" evidence="1">
    <location>
        <begin position="1"/>
        <end position="17"/>
    </location>
</feature>
<reference evidence="2" key="2">
    <citation type="submission" date="2023-06" db="EMBL/GenBank/DDBJ databases">
        <authorList>
            <person name="Kobayashi Y."/>
            <person name="Kayamori A."/>
            <person name="Aoki K."/>
            <person name="Shiwa Y."/>
            <person name="Fujita N."/>
            <person name="Sugita T."/>
            <person name="Iwasaki W."/>
            <person name="Tanaka N."/>
            <person name="Takashima M."/>
        </authorList>
    </citation>
    <scope>NUCLEOTIDE SEQUENCE</scope>
    <source>
        <strain evidence="2">HIS016</strain>
    </source>
</reference>
<sequence length="309" mass="34026">MGWPSSARSMTGSSPASPRSPLPYDEKQGTEGRGPACNSKPGTGAASVFIRASTDTLHRTALLLPPPVPGSFAALLLDNGQQITSLRLPKRLVGPLSAAITAAWPDGLLRSTASPAPLQGGWEWELNGWPFVQHVESRRIVFAMLQVLYAAGWAVHCSNNINKHHMAKGTIYLKAGEQCAKTFFGISFFKEDRIRLIDAPSADLRNTFIAIAKTWHKGVQEAKEKWPGCVQVKFRGTPFYTNDHMEQDMIRMLLLELMTAFDALGFELVTCIEMADFVRHEGTQPETWFFANKTRQPEGSVRSSVCHGA</sequence>
<proteinExistence type="predicted"/>
<organism evidence="2 3">
    <name type="scientific">Cutaneotrichosporon spelunceum</name>
    <dbReference type="NCBI Taxonomy" id="1672016"/>
    <lineage>
        <taxon>Eukaryota</taxon>
        <taxon>Fungi</taxon>
        <taxon>Dikarya</taxon>
        <taxon>Basidiomycota</taxon>
        <taxon>Agaricomycotina</taxon>
        <taxon>Tremellomycetes</taxon>
        <taxon>Trichosporonales</taxon>
        <taxon>Trichosporonaceae</taxon>
        <taxon>Cutaneotrichosporon</taxon>
    </lineage>
</organism>
<evidence type="ECO:0000313" key="2">
    <source>
        <dbReference type="EMBL" id="GMK57795.1"/>
    </source>
</evidence>
<comment type="caution">
    <text evidence="2">The sequence shown here is derived from an EMBL/GenBank/DDBJ whole genome shotgun (WGS) entry which is preliminary data.</text>
</comment>
<name>A0AAD3TVR9_9TREE</name>